<dbReference type="Proteomes" id="UP000439986">
    <property type="component" value="Unassembled WGS sequence"/>
</dbReference>
<accession>A0A844D2L0</accession>
<sequence length="313" mass="35080">MREYGKVYTAFWTSEDVSAMSEDERTLALYLLTCPHGNMLGCFRLPEAYASDDLKWSAERVSKGFVGLVAKGYIYRCDRSNWVVILRYLKWNQFENPNVGKAAGKLFETLSGPVMAKAALAAALREFSPVFPAAILDKFEAENEPFRKPSVLSPETGAVAVAGIGEGNNTSAKSAAVAPPPVADDDESRERRKQRRSTPEDEQCARWLFGRILANNPGHKPPNFENWSDDVRLMRERDGRTHREICELFSWAQDDDFWRANILSPSKLREKWDQLAIKRRGSVPGASAIQQLGKAGQATARAVEELLKDQSHD</sequence>
<name>A0A844D2L0_9BURK</name>
<protein>
    <submittedName>
        <fullName evidence="2">Uncharacterized protein</fullName>
    </submittedName>
</protein>
<proteinExistence type="predicted"/>
<evidence type="ECO:0000256" key="1">
    <source>
        <dbReference type="SAM" id="MobiDB-lite"/>
    </source>
</evidence>
<organism evidence="2 3">
    <name type="scientific">Duganella aquatilis</name>
    <dbReference type="NCBI Taxonomy" id="2666082"/>
    <lineage>
        <taxon>Bacteria</taxon>
        <taxon>Pseudomonadati</taxon>
        <taxon>Pseudomonadota</taxon>
        <taxon>Betaproteobacteria</taxon>
        <taxon>Burkholderiales</taxon>
        <taxon>Oxalobacteraceae</taxon>
        <taxon>Telluria group</taxon>
        <taxon>Duganella</taxon>
    </lineage>
</organism>
<keyword evidence="3" id="KW-1185">Reference proteome</keyword>
<comment type="caution">
    <text evidence="2">The sequence shown here is derived from an EMBL/GenBank/DDBJ whole genome shotgun (WGS) entry which is preliminary data.</text>
</comment>
<dbReference type="AlphaFoldDB" id="A0A844D2L0"/>
<reference evidence="2 3" key="1">
    <citation type="submission" date="2019-11" db="EMBL/GenBank/DDBJ databases">
        <title>Novel species isolated from a subtropical stream in China.</title>
        <authorList>
            <person name="Lu H."/>
        </authorList>
    </citation>
    <scope>NUCLEOTIDE SEQUENCE [LARGE SCALE GENOMIC DNA]</scope>
    <source>
        <strain evidence="2 3">FT26W</strain>
    </source>
</reference>
<evidence type="ECO:0000313" key="3">
    <source>
        <dbReference type="Proteomes" id="UP000439986"/>
    </source>
</evidence>
<gene>
    <name evidence="2" type="ORF">GJ698_02255</name>
</gene>
<feature type="region of interest" description="Disordered" evidence="1">
    <location>
        <begin position="169"/>
        <end position="202"/>
    </location>
</feature>
<dbReference type="RefSeq" id="WP_154355948.1">
    <property type="nucleotide sequence ID" value="NZ_WKJL01000001.1"/>
</dbReference>
<dbReference type="EMBL" id="WKJL01000001">
    <property type="protein sequence ID" value="MRW82912.1"/>
    <property type="molecule type" value="Genomic_DNA"/>
</dbReference>
<evidence type="ECO:0000313" key="2">
    <source>
        <dbReference type="EMBL" id="MRW82912.1"/>
    </source>
</evidence>